<dbReference type="GO" id="GO:0016717">
    <property type="term" value="F:oxidoreductase activity, acting on paired donors, with oxidation of a pair of donors resulting in the reduction of molecular oxygen to two molecules of water"/>
    <property type="evidence" value="ECO:0007669"/>
    <property type="project" value="InterPro"/>
</dbReference>
<evidence type="ECO:0000256" key="3">
    <source>
        <dbReference type="ARBA" id="ARBA00022692"/>
    </source>
</evidence>
<dbReference type="AlphaFoldDB" id="A0A4R8IT39"/>
<evidence type="ECO:0000313" key="13">
    <source>
        <dbReference type="EMBL" id="TDY02560.1"/>
    </source>
</evidence>
<dbReference type="RefSeq" id="WP_134081639.1">
    <property type="nucleotide sequence ID" value="NZ_SOQX01000002.1"/>
</dbReference>
<keyword evidence="14" id="KW-1185">Reference proteome</keyword>
<dbReference type="InterPro" id="IPR015876">
    <property type="entry name" value="Acyl-CoA_DS"/>
</dbReference>
<evidence type="ECO:0000256" key="8">
    <source>
        <dbReference type="ARBA" id="ARBA00023098"/>
    </source>
</evidence>
<dbReference type="InterPro" id="IPR005804">
    <property type="entry name" value="FA_desaturase_dom"/>
</dbReference>
<gene>
    <name evidence="13" type="ORF">EDC23_0935</name>
</gene>
<keyword evidence="9 10" id="KW-0472">Membrane</keyword>
<feature type="domain" description="Fatty acid desaturase" evidence="11">
    <location>
        <begin position="14"/>
        <end position="215"/>
    </location>
</feature>
<keyword evidence="8" id="KW-0443">Lipid metabolism</keyword>
<evidence type="ECO:0000256" key="4">
    <source>
        <dbReference type="ARBA" id="ARBA00022832"/>
    </source>
</evidence>
<keyword evidence="4" id="KW-0276">Fatty acid metabolism</keyword>
<evidence type="ECO:0000313" key="14">
    <source>
        <dbReference type="Proteomes" id="UP000294914"/>
    </source>
</evidence>
<evidence type="ECO:0000256" key="9">
    <source>
        <dbReference type="ARBA" id="ARBA00023136"/>
    </source>
</evidence>
<keyword evidence="5 10" id="KW-1133">Transmembrane helix</keyword>
<evidence type="ECO:0000256" key="5">
    <source>
        <dbReference type="ARBA" id="ARBA00022989"/>
    </source>
</evidence>
<accession>A0A4R8IT39</accession>
<feature type="domain" description="Transposase IS204/IS1001/IS1096/IS1165 DDE" evidence="12">
    <location>
        <begin position="269"/>
        <end position="389"/>
    </location>
</feature>
<dbReference type="Pfam" id="PF00487">
    <property type="entry name" value="FA_desaturase"/>
    <property type="match status" value="1"/>
</dbReference>
<name>A0A4R8IT39_9GAMM</name>
<dbReference type="OrthoDB" id="9768289at2"/>
<dbReference type="Proteomes" id="UP000294914">
    <property type="component" value="Unassembled WGS sequence"/>
</dbReference>
<evidence type="ECO:0000259" key="11">
    <source>
        <dbReference type="Pfam" id="PF00487"/>
    </source>
</evidence>
<organism evidence="13 14">
    <name type="scientific">Thiohalophilus thiocyanatoxydans</name>
    <dbReference type="NCBI Taxonomy" id="381308"/>
    <lineage>
        <taxon>Bacteria</taxon>
        <taxon>Pseudomonadati</taxon>
        <taxon>Pseudomonadota</taxon>
        <taxon>Gammaproteobacteria</taxon>
        <taxon>Thiohalomonadales</taxon>
        <taxon>Thiohalophilaceae</taxon>
        <taxon>Thiohalophilus</taxon>
    </lineage>
</organism>
<keyword evidence="7" id="KW-0408">Iron</keyword>
<evidence type="ECO:0000256" key="10">
    <source>
        <dbReference type="SAM" id="Phobius"/>
    </source>
</evidence>
<reference evidence="13 14" key="1">
    <citation type="submission" date="2019-03" db="EMBL/GenBank/DDBJ databases">
        <title>Genomic Encyclopedia of Type Strains, Phase IV (KMG-IV): sequencing the most valuable type-strain genomes for metagenomic binning, comparative biology and taxonomic classification.</title>
        <authorList>
            <person name="Goeker M."/>
        </authorList>
    </citation>
    <scope>NUCLEOTIDE SEQUENCE [LARGE SCALE GENOMIC DNA]</scope>
    <source>
        <strain evidence="13 14">DSM 16326</strain>
    </source>
</reference>
<protein>
    <submittedName>
        <fullName evidence="13">Stearoyl-CoA desaturase (Delta-9 desaturase)</fullName>
    </submittedName>
</protein>
<comment type="caution">
    <text evidence="13">The sequence shown here is derived from an EMBL/GenBank/DDBJ whole genome shotgun (WGS) entry which is preliminary data.</text>
</comment>
<sequence length="394" mass="45918">MTNFFEGIWSLQPWQLVLWTLIVTHITIASVTIFLHRAQAHNSVKLHPLISHFFRFWLWLTTGMVTRQWVAIHRKHHAKCETDEDPHSPQVKGIRKVLLQGSELYRAEAANQQTLEQYGKGTPNDWLERHVYTAYPYAGIIFLLLINFSLFGPIGITVFAVQMLWNPIWAAGVINGIGHFWGYRNFETGDASRNIIPWGVFIGGEELHNNHHAYAASAKLANKPWEVDIGWVYIRLLSRLGLARVRSVAPRAMSRTDQQYPDRETVRAVVRNRFHILKIYGCQVIKPVLRAERSSLDHSYRKLYRRLRRWMTREDVQLDAHDNRVLAAALEQNQTLATVYRFKQRLKELWARSAENPALRLHWLQQWCAEAERTGIAVLAEFSDYLKGYRVYNA</sequence>
<dbReference type="InterPro" id="IPR002560">
    <property type="entry name" value="Transposase_DDE"/>
</dbReference>
<feature type="transmembrane region" description="Helical" evidence="10">
    <location>
        <begin position="16"/>
        <end position="35"/>
    </location>
</feature>
<evidence type="ECO:0000259" key="12">
    <source>
        <dbReference type="Pfam" id="PF01610"/>
    </source>
</evidence>
<dbReference type="CDD" id="cd03505">
    <property type="entry name" value="Delta9-FADS-like"/>
    <property type="match status" value="1"/>
</dbReference>
<comment type="subcellular location">
    <subcellularLocation>
        <location evidence="1">Membrane</location>
        <topology evidence="1">Multi-pass membrane protein</topology>
    </subcellularLocation>
</comment>
<evidence type="ECO:0000256" key="2">
    <source>
        <dbReference type="ARBA" id="ARBA00008749"/>
    </source>
</evidence>
<evidence type="ECO:0000256" key="6">
    <source>
        <dbReference type="ARBA" id="ARBA00023002"/>
    </source>
</evidence>
<keyword evidence="6" id="KW-0560">Oxidoreductase</keyword>
<proteinExistence type="inferred from homology"/>
<dbReference type="EMBL" id="SOQX01000002">
    <property type="protein sequence ID" value="TDY02560.1"/>
    <property type="molecule type" value="Genomic_DNA"/>
</dbReference>
<feature type="transmembrane region" description="Helical" evidence="10">
    <location>
        <begin position="137"/>
        <end position="161"/>
    </location>
</feature>
<dbReference type="Pfam" id="PF01610">
    <property type="entry name" value="DDE_Tnp_ISL3"/>
    <property type="match status" value="1"/>
</dbReference>
<dbReference type="PANTHER" id="PTHR11351:SF33">
    <property type="entry name" value="DELTA-9 FATTY ACID DESATURASE, DESA"/>
    <property type="match status" value="1"/>
</dbReference>
<comment type="similarity">
    <text evidence="2">Belongs to the fatty acid desaturase type 2 family.</text>
</comment>
<dbReference type="PANTHER" id="PTHR11351">
    <property type="entry name" value="ACYL-COA DESATURASE"/>
    <property type="match status" value="1"/>
</dbReference>
<keyword evidence="3 10" id="KW-0812">Transmembrane</keyword>
<evidence type="ECO:0000256" key="7">
    <source>
        <dbReference type="ARBA" id="ARBA00023004"/>
    </source>
</evidence>
<evidence type="ECO:0000256" key="1">
    <source>
        <dbReference type="ARBA" id="ARBA00004141"/>
    </source>
</evidence>
<dbReference type="GO" id="GO:0006631">
    <property type="term" value="P:fatty acid metabolic process"/>
    <property type="evidence" value="ECO:0007669"/>
    <property type="project" value="UniProtKB-KW"/>
</dbReference>
<dbReference type="GO" id="GO:0016020">
    <property type="term" value="C:membrane"/>
    <property type="evidence" value="ECO:0007669"/>
    <property type="project" value="UniProtKB-SubCell"/>
</dbReference>